<proteinExistence type="predicted"/>
<dbReference type="EMBL" id="JAAAUY010001461">
    <property type="protein sequence ID" value="KAF9322747.1"/>
    <property type="molecule type" value="Genomic_DNA"/>
</dbReference>
<organism evidence="1 2">
    <name type="scientific">Podila minutissima</name>
    <dbReference type="NCBI Taxonomy" id="64525"/>
    <lineage>
        <taxon>Eukaryota</taxon>
        <taxon>Fungi</taxon>
        <taxon>Fungi incertae sedis</taxon>
        <taxon>Mucoromycota</taxon>
        <taxon>Mortierellomycotina</taxon>
        <taxon>Mortierellomycetes</taxon>
        <taxon>Mortierellales</taxon>
        <taxon>Mortierellaceae</taxon>
        <taxon>Podila</taxon>
    </lineage>
</organism>
<name>A0A9P5S9L0_9FUNG</name>
<protein>
    <recommendedName>
        <fullName evidence="3">F-box domain-containing protein</fullName>
    </recommendedName>
</protein>
<evidence type="ECO:0000313" key="2">
    <source>
        <dbReference type="Proteomes" id="UP000696485"/>
    </source>
</evidence>
<dbReference type="Proteomes" id="UP000696485">
    <property type="component" value="Unassembled WGS sequence"/>
</dbReference>
<accession>A0A9P5S9L0</accession>
<reference evidence="1" key="1">
    <citation type="journal article" date="2020" name="Fungal Divers.">
        <title>Resolving the Mortierellaceae phylogeny through synthesis of multi-gene phylogenetics and phylogenomics.</title>
        <authorList>
            <person name="Vandepol N."/>
            <person name="Liber J."/>
            <person name="Desiro A."/>
            <person name="Na H."/>
            <person name="Kennedy M."/>
            <person name="Barry K."/>
            <person name="Grigoriev I.V."/>
            <person name="Miller A.N."/>
            <person name="O'Donnell K."/>
            <person name="Stajich J.E."/>
            <person name="Bonito G."/>
        </authorList>
    </citation>
    <scope>NUCLEOTIDE SEQUENCE</scope>
    <source>
        <strain evidence="1">NVP1</strain>
    </source>
</reference>
<gene>
    <name evidence="1" type="ORF">BG006_002096</name>
</gene>
<comment type="caution">
    <text evidence="1">The sequence shown here is derived from an EMBL/GenBank/DDBJ whole genome shotgun (WGS) entry which is preliminary data.</text>
</comment>
<evidence type="ECO:0000313" key="1">
    <source>
        <dbReference type="EMBL" id="KAF9322747.1"/>
    </source>
</evidence>
<keyword evidence="2" id="KW-1185">Reference proteome</keyword>
<dbReference type="AlphaFoldDB" id="A0A9P5S9L0"/>
<evidence type="ECO:0008006" key="3">
    <source>
        <dbReference type="Google" id="ProtNLM"/>
    </source>
</evidence>
<sequence length="239" mass="27464">MPSLPPECLQLIVNYLTKNNDLDCLATLLLVSKTVCQITLPYIYSNPFGLFEQNITGTDAVVKFRQLICLLLTTSIPYGDYSDLLKAMYEIDEVNVNGNIPSRPLKIKYLEYLRHFDLTQELVTLTSPKSETLSTFSRLNQYMEQHGLKQEFRMALEEIPFNRANEDHLLTDSLIISYLNMVLRRELSWVLCHPILDQLQSIAIPVSNLGQYLEAMDCLFSLKSIVSCSMIYYSLLNIF</sequence>